<keyword evidence="5" id="KW-0804">Transcription</keyword>
<dbReference type="RefSeq" id="WP_076202753.1">
    <property type="nucleotide sequence ID" value="NZ_CP019236.1"/>
</dbReference>
<evidence type="ECO:0000256" key="6">
    <source>
        <dbReference type="PROSITE-ProRule" id="PRU00169"/>
    </source>
</evidence>
<dbReference type="PROSITE" id="PS50110">
    <property type="entry name" value="RESPONSE_REGULATORY"/>
    <property type="match status" value="1"/>
</dbReference>
<dbReference type="KEGG" id="rhy:RD110_23945"/>
<dbReference type="GO" id="GO:0000976">
    <property type="term" value="F:transcription cis-regulatory region binding"/>
    <property type="evidence" value="ECO:0007669"/>
    <property type="project" value="TreeGrafter"/>
</dbReference>
<feature type="DNA-binding region" description="OmpR/PhoB-type" evidence="7">
    <location>
        <begin position="129"/>
        <end position="239"/>
    </location>
</feature>
<dbReference type="Gene3D" id="3.40.50.2300">
    <property type="match status" value="1"/>
</dbReference>
<evidence type="ECO:0000313" key="11">
    <source>
        <dbReference type="Proteomes" id="UP000186609"/>
    </source>
</evidence>
<organism evidence="10 11">
    <name type="scientific">Rhodoferax koreensis</name>
    <dbReference type="NCBI Taxonomy" id="1842727"/>
    <lineage>
        <taxon>Bacteria</taxon>
        <taxon>Pseudomonadati</taxon>
        <taxon>Pseudomonadota</taxon>
        <taxon>Betaproteobacteria</taxon>
        <taxon>Burkholderiales</taxon>
        <taxon>Comamonadaceae</taxon>
        <taxon>Rhodoferax</taxon>
    </lineage>
</organism>
<keyword evidence="1 6" id="KW-0597">Phosphoprotein</keyword>
<dbReference type="InterPro" id="IPR001867">
    <property type="entry name" value="OmpR/PhoB-type_DNA-bd"/>
</dbReference>
<dbReference type="PANTHER" id="PTHR48111:SF1">
    <property type="entry name" value="TWO-COMPONENT RESPONSE REGULATOR ORR33"/>
    <property type="match status" value="1"/>
</dbReference>
<dbReference type="Gene3D" id="1.10.10.10">
    <property type="entry name" value="Winged helix-like DNA-binding domain superfamily/Winged helix DNA-binding domain"/>
    <property type="match status" value="1"/>
</dbReference>
<dbReference type="GO" id="GO:0006355">
    <property type="term" value="P:regulation of DNA-templated transcription"/>
    <property type="evidence" value="ECO:0007669"/>
    <property type="project" value="InterPro"/>
</dbReference>
<dbReference type="EMBL" id="CP019236">
    <property type="protein sequence ID" value="APW39882.1"/>
    <property type="molecule type" value="Genomic_DNA"/>
</dbReference>
<evidence type="ECO:0000259" key="8">
    <source>
        <dbReference type="PROSITE" id="PS50110"/>
    </source>
</evidence>
<gene>
    <name evidence="10" type="ORF">RD110_23945</name>
</gene>
<dbReference type="SUPFAM" id="SSF52172">
    <property type="entry name" value="CheY-like"/>
    <property type="match status" value="1"/>
</dbReference>
<feature type="modified residue" description="4-aspartylphosphate" evidence="6">
    <location>
        <position position="52"/>
    </location>
</feature>
<dbReference type="STRING" id="1842727.RD110_23945"/>
<keyword evidence="4 7" id="KW-0238">DNA-binding</keyword>
<dbReference type="GO" id="GO:0032993">
    <property type="term" value="C:protein-DNA complex"/>
    <property type="evidence" value="ECO:0007669"/>
    <property type="project" value="TreeGrafter"/>
</dbReference>
<keyword evidence="2" id="KW-0902">Two-component regulatory system</keyword>
<dbReference type="PANTHER" id="PTHR48111">
    <property type="entry name" value="REGULATOR OF RPOS"/>
    <property type="match status" value="1"/>
</dbReference>
<evidence type="ECO:0000256" key="3">
    <source>
        <dbReference type="ARBA" id="ARBA00023015"/>
    </source>
</evidence>
<evidence type="ECO:0000256" key="2">
    <source>
        <dbReference type="ARBA" id="ARBA00023012"/>
    </source>
</evidence>
<dbReference type="PROSITE" id="PS51755">
    <property type="entry name" value="OMPR_PHOB"/>
    <property type="match status" value="1"/>
</dbReference>
<feature type="domain" description="Response regulatory" evidence="8">
    <location>
        <begin position="3"/>
        <end position="117"/>
    </location>
</feature>
<dbReference type="Pfam" id="PF00072">
    <property type="entry name" value="Response_reg"/>
    <property type="match status" value="1"/>
</dbReference>
<accession>A0A1P8K1I9</accession>
<dbReference type="CDD" id="cd00383">
    <property type="entry name" value="trans_reg_C"/>
    <property type="match status" value="1"/>
</dbReference>
<evidence type="ECO:0000256" key="7">
    <source>
        <dbReference type="PROSITE-ProRule" id="PRU01091"/>
    </source>
</evidence>
<name>A0A1P8K1I9_9BURK</name>
<dbReference type="AlphaFoldDB" id="A0A1P8K1I9"/>
<evidence type="ECO:0000259" key="9">
    <source>
        <dbReference type="PROSITE" id="PS51755"/>
    </source>
</evidence>
<evidence type="ECO:0000313" key="10">
    <source>
        <dbReference type="EMBL" id="APW39882.1"/>
    </source>
</evidence>
<reference evidence="10 11" key="1">
    <citation type="submission" date="2017-01" db="EMBL/GenBank/DDBJ databases">
        <authorList>
            <person name="Mah S.A."/>
            <person name="Swanson W.J."/>
            <person name="Moy G.W."/>
            <person name="Vacquier V.D."/>
        </authorList>
    </citation>
    <scope>NUCLEOTIDE SEQUENCE [LARGE SCALE GENOMIC DNA]</scope>
    <source>
        <strain evidence="10 11">DCY110</strain>
    </source>
</reference>
<dbReference type="InterPro" id="IPR016032">
    <property type="entry name" value="Sig_transdc_resp-reg_C-effctor"/>
</dbReference>
<evidence type="ECO:0000256" key="5">
    <source>
        <dbReference type="ARBA" id="ARBA00023163"/>
    </source>
</evidence>
<dbReference type="Proteomes" id="UP000186609">
    <property type="component" value="Chromosome"/>
</dbReference>
<dbReference type="SMART" id="SM00448">
    <property type="entry name" value="REC"/>
    <property type="match status" value="1"/>
</dbReference>
<dbReference type="InterPro" id="IPR039420">
    <property type="entry name" value="WalR-like"/>
</dbReference>
<dbReference type="GO" id="GO:0005829">
    <property type="term" value="C:cytosol"/>
    <property type="evidence" value="ECO:0007669"/>
    <property type="project" value="TreeGrafter"/>
</dbReference>
<keyword evidence="3" id="KW-0805">Transcription regulation</keyword>
<dbReference type="OrthoDB" id="9802426at2"/>
<keyword evidence="11" id="KW-1185">Reference proteome</keyword>
<dbReference type="GO" id="GO:0000156">
    <property type="term" value="F:phosphorelay response regulator activity"/>
    <property type="evidence" value="ECO:0007669"/>
    <property type="project" value="TreeGrafter"/>
</dbReference>
<dbReference type="InterPro" id="IPR036388">
    <property type="entry name" value="WH-like_DNA-bd_sf"/>
</dbReference>
<evidence type="ECO:0000256" key="1">
    <source>
        <dbReference type="ARBA" id="ARBA00022553"/>
    </source>
</evidence>
<sequence length="242" mass="25959">MAHLLIVEDDELLRDALAAQLAQAGHSVDTAANGAIAQAQLEAARFDGVILDLGLPVVDGMAVLRWIRRRLLALPVLILTARDGVEDRVQGLNAGADDYLTKPFSMAELEARLQALLRRSRLPAFGGSLEVAEPGGRHLRVDPVQPLAWLGDEPLDLTHREWTLLALLVANTGQVVSREDVITAWQAEPADNAAGTASAVNAGLASNALEVYVHRLRRKLGESGLSIRNVRGLGYLLEPSGP</sequence>
<dbReference type="Pfam" id="PF00486">
    <property type="entry name" value="Trans_reg_C"/>
    <property type="match status" value="1"/>
</dbReference>
<dbReference type="SUPFAM" id="SSF46894">
    <property type="entry name" value="C-terminal effector domain of the bipartite response regulators"/>
    <property type="match status" value="1"/>
</dbReference>
<evidence type="ECO:0000256" key="4">
    <source>
        <dbReference type="ARBA" id="ARBA00023125"/>
    </source>
</evidence>
<dbReference type="InterPro" id="IPR011006">
    <property type="entry name" value="CheY-like_superfamily"/>
</dbReference>
<dbReference type="InterPro" id="IPR001789">
    <property type="entry name" value="Sig_transdc_resp-reg_receiver"/>
</dbReference>
<protein>
    <submittedName>
        <fullName evidence="10">DNA-binding response regulator</fullName>
    </submittedName>
</protein>
<proteinExistence type="predicted"/>
<feature type="domain" description="OmpR/PhoB-type" evidence="9">
    <location>
        <begin position="129"/>
        <end position="239"/>
    </location>
</feature>
<dbReference type="SMART" id="SM00862">
    <property type="entry name" value="Trans_reg_C"/>
    <property type="match status" value="1"/>
</dbReference>
<dbReference type="Gene3D" id="6.10.250.690">
    <property type="match status" value="1"/>
</dbReference>